<evidence type="ECO:0000313" key="1">
    <source>
        <dbReference type="EMBL" id="CAG8605416.1"/>
    </source>
</evidence>
<evidence type="ECO:0000313" key="2">
    <source>
        <dbReference type="Proteomes" id="UP000789525"/>
    </source>
</evidence>
<accession>A0ACA9MT26</accession>
<reference evidence="1" key="1">
    <citation type="submission" date="2021-06" db="EMBL/GenBank/DDBJ databases">
        <authorList>
            <person name="Kallberg Y."/>
            <person name="Tangrot J."/>
            <person name="Rosling A."/>
        </authorList>
    </citation>
    <scope>NUCLEOTIDE SEQUENCE</scope>
    <source>
        <strain evidence="1">CL356</strain>
    </source>
</reference>
<sequence length="91" mass="10415">MSNLNNVDYDEDDAFLYGTLENETTTEQVENEGDNEIDQIYPEDIQDVDPLEPLEENGNVETHESAEEQEQGQLSKEVTEEDEEEEDSESV</sequence>
<name>A0ACA9MT26_9GLOM</name>
<keyword evidence="2" id="KW-1185">Reference proteome</keyword>
<dbReference type="Proteomes" id="UP000789525">
    <property type="component" value="Unassembled WGS sequence"/>
</dbReference>
<dbReference type="EMBL" id="CAJVPT010014548">
    <property type="protein sequence ID" value="CAG8605416.1"/>
    <property type="molecule type" value="Genomic_DNA"/>
</dbReference>
<proteinExistence type="predicted"/>
<protein>
    <submittedName>
        <fullName evidence="1">7824_t:CDS:1</fullName>
    </submittedName>
</protein>
<gene>
    <name evidence="1" type="ORF">ACOLOM_LOCUS6834</name>
</gene>
<organism evidence="1 2">
    <name type="scientific">Acaulospora colombiana</name>
    <dbReference type="NCBI Taxonomy" id="27376"/>
    <lineage>
        <taxon>Eukaryota</taxon>
        <taxon>Fungi</taxon>
        <taxon>Fungi incertae sedis</taxon>
        <taxon>Mucoromycota</taxon>
        <taxon>Glomeromycotina</taxon>
        <taxon>Glomeromycetes</taxon>
        <taxon>Diversisporales</taxon>
        <taxon>Acaulosporaceae</taxon>
        <taxon>Acaulospora</taxon>
    </lineage>
</organism>
<comment type="caution">
    <text evidence="1">The sequence shown here is derived from an EMBL/GenBank/DDBJ whole genome shotgun (WGS) entry which is preliminary data.</text>
</comment>